<dbReference type="PANTHER" id="PTHR23355">
    <property type="entry name" value="RIBONUCLEASE"/>
    <property type="match status" value="1"/>
</dbReference>
<dbReference type="InterPro" id="IPR041505">
    <property type="entry name" value="Dis3_CSD2"/>
</dbReference>
<dbReference type="InterPro" id="IPR002716">
    <property type="entry name" value="PIN_dom"/>
</dbReference>
<sequence>MTSLKRSFAADAAASNLASKVYVRSTRSGKVQKIVREVYLRQDIPCSSKLCTSCLNSAPKDYNNNISPFVLSERPAGTKSFPNGHYLVPDTNAFLTGMDLFENETAFHDVIVLQTVLEEVKNRSLPLYHRLISLTKNEDKHFYVFFNDFRLETYVTREEGESINDRNDRAVRRAVQWYHDHLQQATGGRRKCPAIVMLSDDKENLRKAKADSLSALTISEYVSGLPNADQLLDMVAAGQEQREVRQAQGEWLYPEYFSISKMMTGVKAGTLHQGIFNVSPYNYLEGSVHVSTFEKALLVLGRENSNRAVSGDVVVVEVLPKEQWKAPSSKIIEEETLNRNENAEAEEGEAVVTERERRALQEEVKRVHGKSAEGRPQPTARVVGIIKRNWRQYVGHVDKDSVKSTAKQSRTQQTVFLIPMDKRIPKIRVRTRQAGEMLGKRVLVTIDSWDRESRYPMGHFVRSLGELESKGAETEALLLEFDVQYRPFPKSVLDCLPAEGHDWRVPQSKDDPGWRGRRDLRDLLVCSIDPPGCVDIDDALHAKQLPNGNFEVGVHIADVSHFVKPNNAMDKEAGMRGTTVYLVDKRIDMLPMLLGTDLCSLKPYVERYAFSTVWEITPDAEIVSADYTKSVIRSREAFSYEQAQIRIDDASKQDELTQGMRTLLMLSKKLRQKRYDAGALNLASPEVKVQTESETSDPVDVQTKRLLDTNSLVEEFMLLANISVARKVYESFPQTALLRRHAAPPRNNFEELANQLKVKKGMELRVDSSKALADSLDTCVDAADPFFNTLVRIMATRCMMAAEYFCSGSQAYPEFRHYGLASEIYTHFTSPIRRYADLEVHRQLAAAIEYEQLDASLHSKGKLEGVCKNINVRHRNAQLAGRASIEYFVGQALKGKVVDEDGFVMRIFSNGVVVFVPRFGIESLIRLRDLAAPEPEADFDPENYVLQTSGSRDVRLELFQKVKVRIQDQIEESTGKRKIKLGLL</sequence>
<evidence type="ECO:0000256" key="8">
    <source>
        <dbReference type="ARBA" id="ARBA00022884"/>
    </source>
</evidence>
<dbReference type="Pfam" id="PF00773">
    <property type="entry name" value="RNB"/>
    <property type="match status" value="1"/>
</dbReference>
<evidence type="ECO:0000259" key="12">
    <source>
        <dbReference type="SMART" id="SM00955"/>
    </source>
</evidence>
<proteinExistence type="inferred from homology"/>
<dbReference type="InterPro" id="IPR022966">
    <property type="entry name" value="RNase_II/R_CS"/>
</dbReference>
<dbReference type="Gene3D" id="2.40.50.690">
    <property type="match status" value="1"/>
</dbReference>
<evidence type="ECO:0000259" key="11">
    <source>
        <dbReference type="SMART" id="SM00670"/>
    </source>
</evidence>
<keyword evidence="9" id="KW-0539">Nucleus</keyword>
<dbReference type="Pfam" id="PF17215">
    <property type="entry name" value="Rrp44_S1"/>
    <property type="match status" value="1"/>
</dbReference>
<evidence type="ECO:0000256" key="6">
    <source>
        <dbReference type="ARBA" id="ARBA00022835"/>
    </source>
</evidence>
<dbReference type="Gene3D" id="2.40.50.140">
    <property type="entry name" value="Nucleic acid-binding proteins"/>
    <property type="match status" value="1"/>
</dbReference>
<keyword evidence="3" id="KW-0698">rRNA processing</keyword>
<feature type="domain" description="PIN" evidence="11">
    <location>
        <begin position="85"/>
        <end position="206"/>
    </location>
</feature>
<dbReference type="InterPro" id="IPR033771">
    <property type="entry name" value="Rrp44_CSD1"/>
</dbReference>
<dbReference type="Gene3D" id="2.40.50.700">
    <property type="match status" value="1"/>
</dbReference>
<dbReference type="Pfam" id="PF13638">
    <property type="entry name" value="PIN_4"/>
    <property type="match status" value="1"/>
</dbReference>
<dbReference type="InterPro" id="IPR033770">
    <property type="entry name" value="RRP44_S1"/>
</dbReference>
<dbReference type="SUPFAM" id="SSF88723">
    <property type="entry name" value="PIN domain-like"/>
    <property type="match status" value="1"/>
</dbReference>
<dbReference type="SMART" id="SM00955">
    <property type="entry name" value="RNB"/>
    <property type="match status" value="1"/>
</dbReference>
<evidence type="ECO:0000256" key="10">
    <source>
        <dbReference type="RuleBase" id="RU003901"/>
    </source>
</evidence>
<keyword evidence="8" id="KW-0694">RNA-binding</keyword>
<protein>
    <submittedName>
        <fullName evidence="13">Uncharacterized protein</fullName>
    </submittedName>
</protein>
<comment type="subcellular location">
    <subcellularLocation>
        <location evidence="1">Nucleus</location>
    </subcellularLocation>
</comment>
<gene>
    <name evidence="13" type="ORF">J3D65DRAFT_626280</name>
</gene>
<dbReference type="Gene3D" id="3.40.50.1010">
    <property type="entry name" value="5'-nuclease"/>
    <property type="match status" value="1"/>
</dbReference>
<evidence type="ECO:0000256" key="3">
    <source>
        <dbReference type="ARBA" id="ARBA00022552"/>
    </source>
</evidence>
<organism evidence="13 14">
    <name type="scientific">Phyllosticta citribraziliensis</name>
    <dbReference type="NCBI Taxonomy" id="989973"/>
    <lineage>
        <taxon>Eukaryota</taxon>
        <taxon>Fungi</taxon>
        <taxon>Dikarya</taxon>
        <taxon>Ascomycota</taxon>
        <taxon>Pezizomycotina</taxon>
        <taxon>Dothideomycetes</taxon>
        <taxon>Dothideomycetes incertae sedis</taxon>
        <taxon>Botryosphaeriales</taxon>
        <taxon>Phyllostictaceae</taxon>
        <taxon>Phyllosticta</taxon>
    </lineage>
</organism>
<dbReference type="InterPro" id="IPR029060">
    <property type="entry name" value="PIN-like_dom_sf"/>
</dbReference>
<feature type="domain" description="RNB" evidence="12">
    <location>
        <begin position="517"/>
        <end position="850"/>
    </location>
</feature>
<dbReference type="InterPro" id="IPR001900">
    <property type="entry name" value="RNase_II/R"/>
</dbReference>
<dbReference type="RefSeq" id="XP_066654214.1">
    <property type="nucleotide sequence ID" value="XM_066800424.1"/>
</dbReference>
<evidence type="ECO:0000256" key="7">
    <source>
        <dbReference type="ARBA" id="ARBA00022839"/>
    </source>
</evidence>
<evidence type="ECO:0000256" key="9">
    <source>
        <dbReference type="ARBA" id="ARBA00023242"/>
    </source>
</evidence>
<evidence type="ECO:0000256" key="1">
    <source>
        <dbReference type="ARBA" id="ARBA00004123"/>
    </source>
</evidence>
<accession>A0ABR1LKR1</accession>
<dbReference type="EMBL" id="JBBPEH010000007">
    <property type="protein sequence ID" value="KAK7535798.1"/>
    <property type="molecule type" value="Genomic_DNA"/>
</dbReference>
<dbReference type="Pfam" id="PF17849">
    <property type="entry name" value="OB_Dis3"/>
    <property type="match status" value="1"/>
</dbReference>
<dbReference type="Pfam" id="PF17216">
    <property type="entry name" value="Rrp44_CSD1"/>
    <property type="match status" value="1"/>
</dbReference>
<dbReference type="Proteomes" id="UP001360953">
    <property type="component" value="Unassembled WGS sequence"/>
</dbReference>
<dbReference type="InterPro" id="IPR050180">
    <property type="entry name" value="RNR_Ribonuclease"/>
</dbReference>
<dbReference type="PROSITE" id="PS01175">
    <property type="entry name" value="RIBONUCLEASE_II"/>
    <property type="match status" value="1"/>
</dbReference>
<dbReference type="InterPro" id="IPR012340">
    <property type="entry name" value="NA-bd_OB-fold"/>
</dbReference>
<keyword evidence="7" id="KW-0269">Exonuclease</keyword>
<reference evidence="13 14" key="1">
    <citation type="submission" date="2024-04" db="EMBL/GenBank/DDBJ databases">
        <title>Phyllosticta paracitricarpa is synonymous to the EU quarantine fungus P. citricarpa based on phylogenomic analyses.</title>
        <authorList>
            <consortium name="Lawrence Berkeley National Laboratory"/>
            <person name="Van ingen-buijs V.A."/>
            <person name="Van westerhoven A.C."/>
            <person name="Haridas S."/>
            <person name="Skiadas P."/>
            <person name="Martin F."/>
            <person name="Groenewald J.Z."/>
            <person name="Crous P.W."/>
            <person name="Seidl M.F."/>
        </authorList>
    </citation>
    <scope>NUCLEOTIDE SEQUENCE [LARGE SCALE GENOMIC DNA]</scope>
    <source>
        <strain evidence="13 14">CPC 17464</strain>
    </source>
</reference>
<name>A0ABR1LKR1_9PEZI</name>
<keyword evidence="6" id="KW-0271">Exosome</keyword>
<keyword evidence="4" id="KW-0540">Nuclease</keyword>
<evidence type="ECO:0000256" key="2">
    <source>
        <dbReference type="ARBA" id="ARBA00005785"/>
    </source>
</evidence>
<comment type="similarity">
    <text evidence="2 10">Belongs to the RNR ribonuclease family.</text>
</comment>
<evidence type="ECO:0000313" key="14">
    <source>
        <dbReference type="Proteomes" id="UP001360953"/>
    </source>
</evidence>
<evidence type="ECO:0000256" key="4">
    <source>
        <dbReference type="ARBA" id="ARBA00022722"/>
    </source>
</evidence>
<dbReference type="PANTHER" id="PTHR23355:SF35">
    <property type="entry name" value="EXOSOME COMPLEX EXONUCLEASE RRP44"/>
    <property type="match status" value="1"/>
</dbReference>
<keyword evidence="14" id="KW-1185">Reference proteome</keyword>
<dbReference type="CDD" id="cd09862">
    <property type="entry name" value="PIN_Rrp44-like"/>
    <property type="match status" value="1"/>
</dbReference>
<dbReference type="GeneID" id="92033330"/>
<comment type="caution">
    <text evidence="13">The sequence shown here is derived from an EMBL/GenBank/DDBJ whole genome shotgun (WGS) entry which is preliminary data.</text>
</comment>
<evidence type="ECO:0000313" key="13">
    <source>
        <dbReference type="EMBL" id="KAK7535798.1"/>
    </source>
</evidence>
<evidence type="ECO:0000256" key="5">
    <source>
        <dbReference type="ARBA" id="ARBA00022801"/>
    </source>
</evidence>
<dbReference type="SMART" id="SM00670">
    <property type="entry name" value="PINc"/>
    <property type="match status" value="1"/>
</dbReference>
<keyword evidence="5" id="KW-0378">Hydrolase</keyword>
<dbReference type="SUPFAM" id="SSF50249">
    <property type="entry name" value="Nucleic acid-binding proteins"/>
    <property type="match status" value="3"/>
</dbReference>